<proteinExistence type="predicted"/>
<dbReference type="Gene3D" id="3.30.450.40">
    <property type="match status" value="1"/>
</dbReference>
<evidence type="ECO:0000313" key="3">
    <source>
        <dbReference type="EMBL" id="GAP34053.1"/>
    </source>
</evidence>
<dbReference type="AlphaFoldDB" id="A0A0K8NUK6"/>
<evidence type="ECO:0000259" key="2">
    <source>
        <dbReference type="SMART" id="SM00065"/>
    </source>
</evidence>
<dbReference type="InterPro" id="IPR029016">
    <property type="entry name" value="GAF-like_dom_sf"/>
</dbReference>
<dbReference type="InterPro" id="IPR051448">
    <property type="entry name" value="CdaR-like_regulators"/>
</dbReference>
<keyword evidence="4" id="KW-1185">Reference proteome</keyword>
<dbReference type="InterPro" id="IPR003018">
    <property type="entry name" value="GAF"/>
</dbReference>
<name>A0A0K8NUK6_PISS1</name>
<dbReference type="InterPro" id="IPR025736">
    <property type="entry name" value="PucR_C-HTH_dom"/>
</dbReference>
<comment type="caution">
    <text evidence="3">The sequence shown here is derived from an EMBL/GenBank/DDBJ whole genome shotgun (WGS) entry which is preliminary data.</text>
</comment>
<feature type="region of interest" description="Disordered" evidence="1">
    <location>
        <begin position="304"/>
        <end position="324"/>
    </location>
</feature>
<accession>A0A0K8NUK6</accession>
<dbReference type="EMBL" id="BBYR01000006">
    <property type="protein sequence ID" value="GAP34053.1"/>
    <property type="molecule type" value="Genomic_DNA"/>
</dbReference>
<feature type="domain" description="GAF" evidence="2">
    <location>
        <begin position="89"/>
        <end position="240"/>
    </location>
</feature>
<dbReference type="STRING" id="1547922.ISF6_3832"/>
<dbReference type="Pfam" id="PF13556">
    <property type="entry name" value="HTH_30"/>
    <property type="match status" value="1"/>
</dbReference>
<dbReference type="PANTHER" id="PTHR33744:SF1">
    <property type="entry name" value="DNA-BINDING TRANSCRIPTIONAL ACTIVATOR ADER"/>
    <property type="match status" value="1"/>
</dbReference>
<dbReference type="Proteomes" id="UP000037660">
    <property type="component" value="Unassembled WGS sequence"/>
</dbReference>
<evidence type="ECO:0000256" key="1">
    <source>
        <dbReference type="SAM" id="MobiDB-lite"/>
    </source>
</evidence>
<protein>
    <recommendedName>
        <fullName evidence="2">GAF domain-containing protein</fullName>
    </recommendedName>
</protein>
<dbReference type="OrthoDB" id="8026818at2"/>
<reference evidence="4" key="1">
    <citation type="submission" date="2015-07" db="EMBL/GenBank/DDBJ databases">
        <title>Discovery of a poly(ethylene terephthalate assimilation.</title>
        <authorList>
            <person name="Yoshida S."/>
            <person name="Hiraga K."/>
            <person name="Takehana T."/>
            <person name="Taniguchi I."/>
            <person name="Yamaji H."/>
            <person name="Maeda Y."/>
            <person name="Toyohara K."/>
            <person name="Miyamoto K."/>
            <person name="Kimura Y."/>
            <person name="Oda K."/>
        </authorList>
    </citation>
    <scope>NUCLEOTIDE SEQUENCE [LARGE SCALE GENOMIC DNA]</scope>
    <source>
        <strain evidence="4">NBRC 110686 / TISTR 2288 / 201-F6</strain>
    </source>
</reference>
<dbReference type="Pfam" id="PF01590">
    <property type="entry name" value="GAF"/>
    <property type="match status" value="1"/>
</dbReference>
<dbReference type="PANTHER" id="PTHR33744">
    <property type="entry name" value="CARBOHYDRATE DIACID REGULATOR"/>
    <property type="match status" value="1"/>
</dbReference>
<dbReference type="SMART" id="SM00065">
    <property type="entry name" value="GAF"/>
    <property type="match status" value="1"/>
</dbReference>
<evidence type="ECO:0000313" key="4">
    <source>
        <dbReference type="Proteomes" id="UP000037660"/>
    </source>
</evidence>
<dbReference type="SUPFAM" id="SSF55781">
    <property type="entry name" value="GAF domain-like"/>
    <property type="match status" value="1"/>
</dbReference>
<gene>
    <name evidence="3" type="ORF">ISF6_3832</name>
</gene>
<dbReference type="Gene3D" id="1.10.10.2840">
    <property type="entry name" value="PucR C-terminal helix-turn-helix domain"/>
    <property type="match status" value="1"/>
</dbReference>
<organism evidence="3 4">
    <name type="scientific">Piscinibacter sakaiensis</name>
    <name type="common">Ideonella sakaiensis</name>
    <dbReference type="NCBI Taxonomy" id="1547922"/>
    <lineage>
        <taxon>Bacteria</taxon>
        <taxon>Pseudomonadati</taxon>
        <taxon>Pseudomonadota</taxon>
        <taxon>Betaproteobacteria</taxon>
        <taxon>Burkholderiales</taxon>
        <taxon>Sphaerotilaceae</taxon>
        <taxon>Piscinibacter</taxon>
    </lineage>
</organism>
<sequence length="666" mass="71353">MRRDTPPPATDRLAQDLIRLLHEGAPAEALSRHLAALEALPETHADKSLLVESVHMAMAVRNRLELHERREQGLLAVIESAQDLGSRLDLGDLLGAIVARARKLLGSDLAWLTVHDADKGEFRVLIVEGALALGTGLMVAHSDQGVVSVVMSSRLPFTTPDYLHDTRFAHDPRLDDTFREEGIAALVGVPLIWAGEVIGLLFVADRYHRTHTAQSVSILCTLATHGAVALKNARDFERASAALAHADAARAELERHVRRVQAAADAHEQMTSLLAKGASLATLCQSIAGCLEAGVRVLDEAGRPVSEAPAPGDADASLPACEPHGEQGSAIARALRASRHSGRSVEVPAPSPCRVMAVIGGEDVLGALVLFHRAPLDDLALRTFERSASVVGVVLLSQERQEAAKNRGVAALLRALIAPRQDDAAVLSDRAAPHGVALTAPLSLMLVAIDTPGAGYVARRLRATGLPTGVLMDDVDGQLLMLCNTTRAREMRQALAQAMRGERGSLHRGVVSRPAAGAAELPALYATLRRGLGVLGRIGVQGHVVDQNELALYATLFETHDQSSLAQFLEATIGALLAHDRRRQSELAATLLCYFDHHQNAKTTAQRLDIHVNTVRQRLATIEDLLGHWGQASRVLEIHVALRLWHLGRPVDPDPLTAPRSPSPSA</sequence>
<dbReference type="InterPro" id="IPR042070">
    <property type="entry name" value="PucR_C-HTH_sf"/>
</dbReference>
<reference evidence="3 4" key="2">
    <citation type="journal article" date="2016" name="Science">
        <title>A bacterium that degrades and assimilates poly(ethylene terephthalate).</title>
        <authorList>
            <person name="Yoshida S."/>
            <person name="Hiraga K."/>
            <person name="Takehana T."/>
            <person name="Taniguchi I."/>
            <person name="Yamaji H."/>
            <person name="Maeda Y."/>
            <person name="Toyohara K."/>
            <person name="Miyamoto K."/>
            <person name="Kimura Y."/>
            <person name="Oda K."/>
        </authorList>
    </citation>
    <scope>NUCLEOTIDE SEQUENCE [LARGE SCALE GENOMIC DNA]</scope>
    <source>
        <strain evidence="4">NBRC 110686 / TISTR 2288 / 201-F6</strain>
    </source>
</reference>
<dbReference type="RefSeq" id="WP_054018203.1">
    <property type="nucleotide sequence ID" value="NZ_BBYR01000006.1"/>
</dbReference>